<organism evidence="4 5">
    <name type="scientific">Actinospica acidithermotolerans</name>
    <dbReference type="NCBI Taxonomy" id="2828514"/>
    <lineage>
        <taxon>Bacteria</taxon>
        <taxon>Bacillati</taxon>
        <taxon>Actinomycetota</taxon>
        <taxon>Actinomycetes</taxon>
        <taxon>Catenulisporales</taxon>
        <taxon>Actinospicaceae</taxon>
        <taxon>Actinospica</taxon>
    </lineage>
</organism>
<comment type="similarity">
    <text evidence="1 2">Belongs to the anti-sigma-factor antagonist family.</text>
</comment>
<protein>
    <recommendedName>
        <fullName evidence="2">Anti-sigma factor antagonist</fullName>
    </recommendedName>
</protein>
<dbReference type="GO" id="GO:0043856">
    <property type="term" value="F:anti-sigma factor antagonist activity"/>
    <property type="evidence" value="ECO:0007669"/>
    <property type="project" value="InterPro"/>
</dbReference>
<evidence type="ECO:0000313" key="5">
    <source>
        <dbReference type="Proteomes" id="UP000676325"/>
    </source>
</evidence>
<dbReference type="Pfam" id="PF13466">
    <property type="entry name" value="STAS_2"/>
    <property type="match status" value="1"/>
</dbReference>
<dbReference type="EMBL" id="JAGSOH010000003">
    <property type="protein sequence ID" value="MBR7825023.1"/>
    <property type="molecule type" value="Genomic_DNA"/>
</dbReference>
<dbReference type="Proteomes" id="UP000676325">
    <property type="component" value="Unassembled WGS sequence"/>
</dbReference>
<dbReference type="PANTHER" id="PTHR33495:SF2">
    <property type="entry name" value="ANTI-SIGMA FACTOR ANTAGONIST TM_1081-RELATED"/>
    <property type="match status" value="1"/>
</dbReference>
<keyword evidence="5" id="KW-1185">Reference proteome</keyword>
<dbReference type="NCBIfam" id="TIGR00377">
    <property type="entry name" value="ant_ant_sig"/>
    <property type="match status" value="1"/>
</dbReference>
<dbReference type="InterPro" id="IPR036513">
    <property type="entry name" value="STAS_dom_sf"/>
</dbReference>
<feature type="domain" description="STAS" evidence="3">
    <location>
        <begin position="19"/>
        <end position="114"/>
    </location>
</feature>
<dbReference type="InterPro" id="IPR003658">
    <property type="entry name" value="Anti-sigma_ant"/>
</dbReference>
<evidence type="ECO:0000259" key="3">
    <source>
        <dbReference type="PROSITE" id="PS50801"/>
    </source>
</evidence>
<evidence type="ECO:0000256" key="1">
    <source>
        <dbReference type="ARBA" id="ARBA00009013"/>
    </source>
</evidence>
<reference evidence="4" key="1">
    <citation type="submission" date="2021-04" db="EMBL/GenBank/DDBJ databases">
        <title>Genome based classification of Actinospica acidithermotolerans sp. nov., an actinobacterium isolated from an Indonesian hot spring.</title>
        <authorList>
            <person name="Kusuma A.B."/>
            <person name="Putra K.E."/>
            <person name="Nafisah S."/>
            <person name="Loh J."/>
            <person name="Nouioui I."/>
            <person name="Goodfellow M."/>
        </authorList>
    </citation>
    <scope>NUCLEOTIDE SEQUENCE</scope>
    <source>
        <strain evidence="4">MGRD01-02</strain>
    </source>
</reference>
<dbReference type="SUPFAM" id="SSF52091">
    <property type="entry name" value="SpoIIaa-like"/>
    <property type="match status" value="1"/>
</dbReference>
<dbReference type="PROSITE" id="PS50801">
    <property type="entry name" value="STAS"/>
    <property type="match status" value="1"/>
</dbReference>
<dbReference type="CDD" id="cd07043">
    <property type="entry name" value="STAS_anti-anti-sigma_factors"/>
    <property type="match status" value="1"/>
</dbReference>
<comment type="caution">
    <text evidence="4">The sequence shown here is derived from an EMBL/GenBank/DDBJ whole genome shotgun (WGS) entry which is preliminary data.</text>
</comment>
<dbReference type="AlphaFoldDB" id="A0A941E6V9"/>
<name>A0A941E6V9_9ACTN</name>
<evidence type="ECO:0000313" key="4">
    <source>
        <dbReference type="EMBL" id="MBR7825023.1"/>
    </source>
</evidence>
<evidence type="ECO:0000256" key="2">
    <source>
        <dbReference type="RuleBase" id="RU003749"/>
    </source>
</evidence>
<dbReference type="InterPro" id="IPR002645">
    <property type="entry name" value="STAS_dom"/>
</dbReference>
<dbReference type="RefSeq" id="WP_212516185.1">
    <property type="nucleotide sequence ID" value="NZ_JAGSOH010000003.1"/>
</dbReference>
<gene>
    <name evidence="4" type="ORF">KDK95_01805</name>
</gene>
<dbReference type="Gene3D" id="3.30.750.24">
    <property type="entry name" value="STAS domain"/>
    <property type="match status" value="1"/>
</dbReference>
<proteinExistence type="inferred from homology"/>
<accession>A0A941E6V9</accession>
<sequence>MVVDKEFEVVVEAVEHDRVVVAVSGDLDLWGATKLHRPLMDALDTPVVVVDLSECGFCDSSGLRTLVQALAWAGQEGVSIRWAGVGTPVLRVFEMAGLLSELSLYPDVPSALKG</sequence>
<dbReference type="InterPro" id="IPR058548">
    <property type="entry name" value="MlaB-like_STAS"/>
</dbReference>
<dbReference type="PANTHER" id="PTHR33495">
    <property type="entry name" value="ANTI-SIGMA FACTOR ANTAGONIST TM_1081-RELATED-RELATED"/>
    <property type="match status" value="1"/>
</dbReference>